<proteinExistence type="predicted"/>
<feature type="domain" description="KRAB" evidence="1">
    <location>
        <begin position="13"/>
        <end position="86"/>
    </location>
</feature>
<dbReference type="Pfam" id="PF01352">
    <property type="entry name" value="KRAB"/>
    <property type="match status" value="1"/>
</dbReference>
<dbReference type="SMART" id="SM00349">
    <property type="entry name" value="KRAB"/>
    <property type="match status" value="1"/>
</dbReference>
<evidence type="ECO:0000313" key="2">
    <source>
        <dbReference type="EMBL" id="KAH0515076.1"/>
    </source>
</evidence>
<gene>
    <name evidence="2" type="ORF">LTLLF_130855</name>
</gene>
<evidence type="ECO:0000259" key="1">
    <source>
        <dbReference type="PROSITE" id="PS50805"/>
    </source>
</evidence>
<sequence>MAEAPVNQGQSCVNLEDVCLHFTEEEWNLLRDAQKLLYHNVMLETFSLLLSLGLPISKSFPELCIIVLAGHVLTFRATHLDTVVGAQLSASVAQFRAPRAAVAPALSERS</sequence>
<name>A0A8J6KYM1_MICOH</name>
<dbReference type="AlphaFoldDB" id="A0A8J6KYM1"/>
<dbReference type="PANTHER" id="PTHR23232">
    <property type="entry name" value="KRAB DOMAIN C2H2 ZINC FINGER"/>
    <property type="match status" value="1"/>
</dbReference>
<dbReference type="PANTHER" id="PTHR23232:SF133">
    <property type="entry name" value="RIKEN CDNA 1700020N01 GENE"/>
    <property type="match status" value="1"/>
</dbReference>
<dbReference type="EMBL" id="JAATJU010021000">
    <property type="protein sequence ID" value="KAH0515076.1"/>
    <property type="molecule type" value="Genomic_DNA"/>
</dbReference>
<protein>
    <submittedName>
        <fullName evidence="2">Zinc finger protein 671</fullName>
    </submittedName>
</protein>
<dbReference type="PROSITE" id="PS50805">
    <property type="entry name" value="KRAB"/>
    <property type="match status" value="1"/>
</dbReference>
<accession>A0A8J6KYM1</accession>
<dbReference type="Proteomes" id="UP000710432">
    <property type="component" value="Unassembled WGS sequence"/>
</dbReference>
<dbReference type="CDD" id="cd07765">
    <property type="entry name" value="KRAB_A-box"/>
    <property type="match status" value="1"/>
</dbReference>
<comment type="caution">
    <text evidence="2">The sequence shown here is derived from an EMBL/GenBank/DDBJ whole genome shotgun (WGS) entry which is preliminary data.</text>
</comment>
<dbReference type="SUPFAM" id="SSF109640">
    <property type="entry name" value="KRAB domain (Kruppel-associated box)"/>
    <property type="match status" value="1"/>
</dbReference>
<reference evidence="2" key="1">
    <citation type="submission" date="2020-03" db="EMBL/GenBank/DDBJ databases">
        <title>Studies in the Genomics of Life Span.</title>
        <authorList>
            <person name="Glass D."/>
        </authorList>
    </citation>
    <scope>NUCLEOTIDE SEQUENCE</scope>
    <source>
        <strain evidence="2">LTLLF</strain>
        <tissue evidence="2">Muscle</tissue>
    </source>
</reference>
<dbReference type="Gene3D" id="6.10.140.140">
    <property type="match status" value="1"/>
</dbReference>
<dbReference type="InterPro" id="IPR050169">
    <property type="entry name" value="Krueppel_C2H2_ZnF"/>
</dbReference>
<organism evidence="2 3">
    <name type="scientific">Microtus ochrogaster</name>
    <name type="common">Prairie vole</name>
    <dbReference type="NCBI Taxonomy" id="79684"/>
    <lineage>
        <taxon>Eukaryota</taxon>
        <taxon>Metazoa</taxon>
        <taxon>Chordata</taxon>
        <taxon>Craniata</taxon>
        <taxon>Vertebrata</taxon>
        <taxon>Euteleostomi</taxon>
        <taxon>Mammalia</taxon>
        <taxon>Eutheria</taxon>
        <taxon>Euarchontoglires</taxon>
        <taxon>Glires</taxon>
        <taxon>Rodentia</taxon>
        <taxon>Myomorpha</taxon>
        <taxon>Muroidea</taxon>
        <taxon>Cricetidae</taxon>
        <taxon>Arvicolinae</taxon>
        <taxon>Microtus</taxon>
    </lineage>
</organism>
<dbReference type="GO" id="GO:0006355">
    <property type="term" value="P:regulation of DNA-templated transcription"/>
    <property type="evidence" value="ECO:0007669"/>
    <property type="project" value="InterPro"/>
</dbReference>
<dbReference type="InterPro" id="IPR036051">
    <property type="entry name" value="KRAB_dom_sf"/>
</dbReference>
<dbReference type="InterPro" id="IPR001909">
    <property type="entry name" value="KRAB"/>
</dbReference>
<evidence type="ECO:0000313" key="3">
    <source>
        <dbReference type="Proteomes" id="UP000710432"/>
    </source>
</evidence>